<proteinExistence type="predicted"/>
<sequence length="1171" mass="138494">MSNPTNENTDVNKLIEERNEWIKKYKTIESECLELRDKLEKVTPNSCDKNEDLYRNYSTSQRDISMKYKYMENQCELLSTKLKITTLEKEKETQKNKDLQIIINKQKNEINGYQKILEKLKNMNVSFRKEKNEAEKKICSIIGNDLLTRNDNVLLKEIVLINDKLIDVNNKIRENVKEDLEKAKSKLSVAHDKIKRFSDALSDMKENFTKYKKKKEKFLLEILTINKQLKEELKKKKLIEKYNIECKKQFEEFSASNVLLNYYEAKYKMNDFILHVMLHYVISILNSLHMQHKNKDDFNSSNGRSKNYSLLCTLLNTHVGMKKKESEKYDNSEIYHEQMNILKREILSDNFPQRQKKKGKMVRYEDGEISSEHDDSLEMLVFTNLNASTNIVHGIYYNIRLVNEIFETVNITLILLLYIYDTYLKELINSINQETCFQMVEKGNVRFGAFFLITLSNFFLSVLKYVNIIKSSNRHAHFLLLQNENIFSIFCLCKYVLEQYIEKIKIKLFSSTIDYHILNVLNNKLGILYEDIFNLIMHINAGYEEKQNMEFSSSLVSKYDINQRRTKLPNDDESIETKMINKSSNENTDEGLFKEENFHHLSENITSLELLTRLNLTMSISILLIIDEDVYSALIPDIDIDIQKEIITKCEELLKLVKAPHKISNFFFPLKKYKFSFKNFIVHSEKYQKVVIKRTNNESSIEGVGETEGSINKISNNLLDEINNILEDATRIYSIDVQQEGEPYIFQICNKFVDFYKDEMSKEKQNVHQQKALEEEQDNLIKQLNDEITKSNSKIHILNKQLNLLTIREEKYNKINIDLNTLKKEKNEYLSLITELRENKNENLNEISYLTKHYNDMKKKYNDLLKNYEHRKKYIGSNKQMEPSNIDIYYMKKIINHLYYENFMNKVNNYYDLYVQTENNYHNELCNTSTIDAFQPTPLHTALGHLPFGQYAQKREDISLACKNNFNQKESFKDDVYFSNVKHATLYDDIYNCELIKGRINRKKKDYFKSKLYQNNTTLQKIPTSNKKEKYMEQIIDIIEEYKNLKNEIFSQMINIPIGNNHILAGEEKKKDQQNWIRLTQKLAQLKYALKKFHTENDLTLLNGDPSHSAQNVLSISFQEESNSSCNTINQTNHIFTDLHNPTKLNEYQSCNKVVLSEQSFSHLLQNMFHL</sequence>
<evidence type="ECO:0000313" key="2">
    <source>
        <dbReference type="EMBL" id="GAW82095.1"/>
    </source>
</evidence>
<evidence type="ECO:0000313" key="3">
    <source>
        <dbReference type="Proteomes" id="UP000195521"/>
    </source>
</evidence>
<name>A0A1Y1JKX0_PLAGO</name>
<reference evidence="3" key="1">
    <citation type="submission" date="2017-04" db="EMBL/GenBank/DDBJ databases">
        <title>Plasmodium gonderi genome.</title>
        <authorList>
            <person name="Arisue N."/>
            <person name="Honma H."/>
            <person name="Kawai S."/>
            <person name="Tougan T."/>
            <person name="Tanabe K."/>
            <person name="Horii T."/>
        </authorList>
    </citation>
    <scope>NUCLEOTIDE SEQUENCE [LARGE SCALE GENOMIC DNA]</scope>
    <source>
        <strain evidence="3">ATCC 30045</strain>
    </source>
</reference>
<dbReference type="AlphaFoldDB" id="A0A1Y1JKX0"/>
<dbReference type="Proteomes" id="UP000195521">
    <property type="component" value="Unassembled WGS sequence"/>
</dbReference>
<dbReference type="EMBL" id="BDQF01000013">
    <property type="protein sequence ID" value="GAW82095.1"/>
    <property type="molecule type" value="Genomic_DNA"/>
</dbReference>
<keyword evidence="3" id="KW-1185">Reference proteome</keyword>
<dbReference type="OMA" id="NINPMED"/>
<dbReference type="OrthoDB" id="392391at2759"/>
<comment type="caution">
    <text evidence="2">The sequence shown here is derived from an EMBL/GenBank/DDBJ whole genome shotgun (WGS) entry which is preliminary data.</text>
</comment>
<evidence type="ECO:0000256" key="1">
    <source>
        <dbReference type="SAM" id="Coils"/>
    </source>
</evidence>
<feature type="coiled-coil region" evidence="1">
    <location>
        <begin position="89"/>
        <end position="137"/>
    </location>
</feature>
<feature type="coiled-coil region" evidence="1">
    <location>
        <begin position="757"/>
        <end position="842"/>
    </location>
</feature>
<accession>A0A1Y1JKX0</accession>
<gene>
    <name evidence="2" type="ORF">PGO_120870</name>
</gene>
<dbReference type="RefSeq" id="XP_028544684.1">
    <property type="nucleotide sequence ID" value="XM_028688883.1"/>
</dbReference>
<protein>
    <submittedName>
        <fullName evidence="2">Uncharacterized protein</fullName>
    </submittedName>
</protein>
<organism evidence="2 3">
    <name type="scientific">Plasmodium gonderi</name>
    <dbReference type="NCBI Taxonomy" id="77519"/>
    <lineage>
        <taxon>Eukaryota</taxon>
        <taxon>Sar</taxon>
        <taxon>Alveolata</taxon>
        <taxon>Apicomplexa</taxon>
        <taxon>Aconoidasida</taxon>
        <taxon>Haemosporida</taxon>
        <taxon>Plasmodiidae</taxon>
        <taxon>Plasmodium</taxon>
        <taxon>Plasmodium (Plasmodium)</taxon>
    </lineage>
</organism>
<dbReference type="GeneID" id="39748827"/>
<keyword evidence="1" id="KW-0175">Coiled coil</keyword>